<name>A0A081C1I9_VECG1</name>
<reference evidence="6 7" key="1">
    <citation type="journal article" date="2015" name="PeerJ">
        <title>First genomic representation of candidate bacterial phylum KSB3 points to enhanced environmental sensing as a trigger of wastewater bulking.</title>
        <authorList>
            <person name="Sekiguchi Y."/>
            <person name="Ohashi A."/>
            <person name="Parks D.H."/>
            <person name="Yamauchi T."/>
            <person name="Tyson G.W."/>
            <person name="Hugenholtz P."/>
        </authorList>
    </citation>
    <scope>NUCLEOTIDE SEQUENCE [LARGE SCALE GENOMIC DNA]</scope>
</reference>
<feature type="domain" description="YbaK/aminoacyl-tRNA synthetase-associated" evidence="5">
    <location>
        <begin position="35"/>
        <end position="149"/>
    </location>
</feature>
<dbReference type="eggNOG" id="COG2606">
    <property type="taxonomic scope" value="Bacteria"/>
</dbReference>
<protein>
    <recommendedName>
        <fullName evidence="4">Cys-tRNA(Pro)/Cys-tRNA(Cys) deacylase</fullName>
        <ecNumber evidence="4">4.2.-.-</ecNumber>
    </recommendedName>
</protein>
<evidence type="ECO:0000256" key="1">
    <source>
        <dbReference type="ARBA" id="ARBA00009798"/>
    </source>
</evidence>
<organism evidence="6 7">
    <name type="scientific">Vecturithrix granuli</name>
    <dbReference type="NCBI Taxonomy" id="1499967"/>
    <lineage>
        <taxon>Bacteria</taxon>
        <taxon>Candidatus Moduliflexota</taxon>
        <taxon>Candidatus Vecturitrichia</taxon>
        <taxon>Candidatus Vecturitrichales</taxon>
        <taxon>Candidatus Vecturitrichaceae</taxon>
        <taxon>Candidatus Vecturithrix</taxon>
    </lineage>
</organism>
<evidence type="ECO:0000313" key="6">
    <source>
        <dbReference type="EMBL" id="GAK58444.1"/>
    </source>
</evidence>
<dbReference type="Gene3D" id="3.90.960.10">
    <property type="entry name" value="YbaK/aminoacyl-tRNA synthetase-associated domain"/>
    <property type="match status" value="1"/>
</dbReference>
<dbReference type="SUPFAM" id="SSF55826">
    <property type="entry name" value="YbaK/ProRS associated domain"/>
    <property type="match status" value="1"/>
</dbReference>
<dbReference type="PANTHER" id="PTHR30411:SF0">
    <property type="entry name" value="CYS-TRNA(PRO)_CYS-TRNA(CYS) DEACYLASE YBAK"/>
    <property type="match status" value="1"/>
</dbReference>
<keyword evidence="3 4" id="KW-0456">Lyase</keyword>
<dbReference type="AlphaFoldDB" id="A0A081C1I9"/>
<dbReference type="EMBL" id="DF820467">
    <property type="protein sequence ID" value="GAK58444.1"/>
    <property type="molecule type" value="Genomic_DNA"/>
</dbReference>
<dbReference type="STRING" id="1499967.U27_05418"/>
<accession>A0A081C1I9</accession>
<dbReference type="HOGENOM" id="CLU_094875_1_0_0"/>
<dbReference type="PANTHER" id="PTHR30411">
    <property type="entry name" value="CYTOPLASMIC PROTEIN"/>
    <property type="match status" value="1"/>
</dbReference>
<keyword evidence="7" id="KW-1185">Reference proteome</keyword>
<dbReference type="EC" id="4.2.-.-" evidence="4"/>
<keyword evidence="2 4" id="KW-0648">Protein biosynthesis</keyword>
<evidence type="ECO:0000256" key="4">
    <source>
        <dbReference type="PIRNR" id="PIRNR006181"/>
    </source>
</evidence>
<dbReference type="GO" id="GO:0006412">
    <property type="term" value="P:translation"/>
    <property type="evidence" value="ECO:0007669"/>
    <property type="project" value="UniProtKB-KW"/>
</dbReference>
<dbReference type="PIRSF" id="PIRSF006181">
    <property type="entry name" value="EbsC_YbaK"/>
    <property type="match status" value="1"/>
</dbReference>
<dbReference type="InterPro" id="IPR007214">
    <property type="entry name" value="YbaK/aa-tRNA-synth-assoc-dom"/>
</dbReference>
<dbReference type="Pfam" id="PF04073">
    <property type="entry name" value="tRNA_edit"/>
    <property type="match status" value="1"/>
</dbReference>
<dbReference type="CDD" id="cd00002">
    <property type="entry name" value="YbaK_deacylase"/>
    <property type="match status" value="1"/>
</dbReference>
<dbReference type="GO" id="GO:0002161">
    <property type="term" value="F:aminoacyl-tRNA deacylase activity"/>
    <property type="evidence" value="ECO:0007669"/>
    <property type="project" value="InterPro"/>
</dbReference>
<proteinExistence type="inferred from homology"/>
<dbReference type="Proteomes" id="UP000030661">
    <property type="component" value="Unassembled WGS sequence"/>
</dbReference>
<sequence length="162" mass="18167">MVKAHYPKTPAIHFLNAKKIPFETYFYSYEDHGGTERAANELDLPEHAVLKTLIMETDEHHPFVVLMHGDREVSLKQLARELDVKRVSPCSMELAQKVTGYLVGGISPFGVRTPLPVYIESSIFTLDKIYINGGKRGFLVGIAPQDLRKAFSVKEVTVAIQP</sequence>
<dbReference type="NCBIfam" id="TIGR00011">
    <property type="entry name" value="YbaK_EbsC"/>
    <property type="match status" value="1"/>
</dbReference>
<evidence type="ECO:0000259" key="5">
    <source>
        <dbReference type="Pfam" id="PF04073"/>
    </source>
</evidence>
<gene>
    <name evidence="6" type="ORF">U27_05418</name>
</gene>
<dbReference type="InterPro" id="IPR004369">
    <property type="entry name" value="Prolyl-tRNA_editing_YbaK/EbsC"/>
</dbReference>
<evidence type="ECO:0000256" key="2">
    <source>
        <dbReference type="ARBA" id="ARBA00022917"/>
    </source>
</evidence>
<dbReference type="GO" id="GO:0016829">
    <property type="term" value="F:lyase activity"/>
    <property type="evidence" value="ECO:0007669"/>
    <property type="project" value="UniProtKB-KW"/>
</dbReference>
<evidence type="ECO:0000256" key="3">
    <source>
        <dbReference type="ARBA" id="ARBA00023239"/>
    </source>
</evidence>
<comment type="similarity">
    <text evidence="1 4">Belongs to the prolyl-tRNA editing family. YbaK/EbsC subfamily.</text>
</comment>
<evidence type="ECO:0000313" key="7">
    <source>
        <dbReference type="Proteomes" id="UP000030661"/>
    </source>
</evidence>
<dbReference type="InterPro" id="IPR036754">
    <property type="entry name" value="YbaK/aa-tRNA-synt-asso_dom_sf"/>
</dbReference>